<dbReference type="PANTHER" id="PTHR30036:SF7">
    <property type="entry name" value="ABC TRANSPORTER PERIPLASMIC-BINDING PROTEIN YPHF"/>
    <property type="match status" value="1"/>
</dbReference>
<sequence>MIKKLTMMAAAAAVFAAGCGKPSDGDGATEGGGAKPKHKIAYVTNGIDPFWDLCAAGVKQAENELGGVECEIHFPPKGLADQKSILETLLTKGIKGIAVSPIDADGQTKFLNEVASETVLITHDADAPKSNRQVYVGTDNYKAGRALGQLVKEAIPDGGEVMIFVGRLEQLNARQRRQGVIDELLDRPHQVLGQVKFDEVAKVFKGDKYTVLDTRTDNFVMDTAKSNAEDAITKHKDLACMVGLFAYNPPRCLAAIREAGKLGQIKVCGFDEDDDLLQAIKDGHAQGTISQQPWKYGYNSVKVLKAILDGDTSVIPANKFIDVGFKVVTSKNIEAFWSEKRKMAALGAKKD</sequence>
<comment type="subcellular location">
    <subcellularLocation>
        <location evidence="1">Cell envelope</location>
    </subcellularLocation>
</comment>
<dbReference type="Pfam" id="PF13407">
    <property type="entry name" value="Peripla_BP_4"/>
    <property type="match status" value="1"/>
</dbReference>
<dbReference type="PANTHER" id="PTHR30036">
    <property type="entry name" value="D-XYLOSE-BINDING PERIPLASMIC PROTEIN"/>
    <property type="match status" value="1"/>
</dbReference>
<dbReference type="SUPFAM" id="SSF53822">
    <property type="entry name" value="Periplasmic binding protein-like I"/>
    <property type="match status" value="1"/>
</dbReference>
<evidence type="ECO:0000256" key="1">
    <source>
        <dbReference type="ARBA" id="ARBA00004196"/>
    </source>
</evidence>
<dbReference type="GO" id="GO:0030246">
    <property type="term" value="F:carbohydrate binding"/>
    <property type="evidence" value="ECO:0007669"/>
    <property type="project" value="TreeGrafter"/>
</dbReference>
<dbReference type="InterPro" id="IPR028082">
    <property type="entry name" value="Peripla_BP_I"/>
</dbReference>
<dbReference type="AlphaFoldDB" id="A0A381VGM1"/>
<dbReference type="EMBL" id="UINC01008710">
    <property type="protein sequence ID" value="SVA39171.1"/>
    <property type="molecule type" value="Genomic_DNA"/>
</dbReference>
<reference evidence="4" key="1">
    <citation type="submission" date="2018-05" db="EMBL/GenBank/DDBJ databases">
        <authorList>
            <person name="Lanie J.A."/>
            <person name="Ng W.-L."/>
            <person name="Kazmierczak K.M."/>
            <person name="Andrzejewski T.M."/>
            <person name="Davidsen T.M."/>
            <person name="Wayne K.J."/>
            <person name="Tettelin H."/>
            <person name="Glass J.I."/>
            <person name="Rusch D."/>
            <person name="Podicherti R."/>
            <person name="Tsui H.-C.T."/>
            <person name="Winkler M.E."/>
        </authorList>
    </citation>
    <scope>NUCLEOTIDE SEQUENCE</scope>
</reference>
<proteinExistence type="inferred from homology"/>
<accession>A0A381VGM1</accession>
<dbReference type="CDD" id="cd06314">
    <property type="entry name" value="PBP1_tmGBP"/>
    <property type="match status" value="1"/>
</dbReference>
<evidence type="ECO:0000313" key="4">
    <source>
        <dbReference type="EMBL" id="SVA39171.1"/>
    </source>
</evidence>
<comment type="similarity">
    <text evidence="2">Belongs to the bacterial solute-binding protein 2 family.</text>
</comment>
<protein>
    <recommendedName>
        <fullName evidence="3">Periplasmic binding protein domain-containing protein</fullName>
    </recommendedName>
</protein>
<dbReference type="PROSITE" id="PS51257">
    <property type="entry name" value="PROKAR_LIPOPROTEIN"/>
    <property type="match status" value="1"/>
</dbReference>
<organism evidence="4">
    <name type="scientific">marine metagenome</name>
    <dbReference type="NCBI Taxonomy" id="408172"/>
    <lineage>
        <taxon>unclassified sequences</taxon>
        <taxon>metagenomes</taxon>
        <taxon>ecological metagenomes</taxon>
    </lineage>
</organism>
<dbReference type="InterPro" id="IPR025997">
    <property type="entry name" value="SBP_2_dom"/>
</dbReference>
<dbReference type="GO" id="GO:0030288">
    <property type="term" value="C:outer membrane-bounded periplasmic space"/>
    <property type="evidence" value="ECO:0007669"/>
    <property type="project" value="TreeGrafter"/>
</dbReference>
<feature type="domain" description="Periplasmic binding protein" evidence="3">
    <location>
        <begin position="46"/>
        <end position="311"/>
    </location>
</feature>
<name>A0A381VGM1_9ZZZZ</name>
<evidence type="ECO:0000259" key="3">
    <source>
        <dbReference type="Pfam" id="PF13407"/>
    </source>
</evidence>
<dbReference type="Gene3D" id="3.40.50.2300">
    <property type="match status" value="2"/>
</dbReference>
<dbReference type="InterPro" id="IPR050555">
    <property type="entry name" value="Bact_Solute-Bind_Prot2"/>
</dbReference>
<evidence type="ECO:0000256" key="2">
    <source>
        <dbReference type="ARBA" id="ARBA00007639"/>
    </source>
</evidence>
<gene>
    <name evidence="4" type="ORF">METZ01_LOCUS92025</name>
</gene>